<dbReference type="RefSeq" id="WP_167197116.1">
    <property type="nucleotide sequence ID" value="NZ_JAAORB010000021.1"/>
</dbReference>
<dbReference type="EMBL" id="JAAORB010000021">
    <property type="protein sequence ID" value="NHQ74930.1"/>
    <property type="molecule type" value="Genomic_DNA"/>
</dbReference>
<gene>
    <name evidence="2" type="ORF">HAT86_10710</name>
</gene>
<dbReference type="InterPro" id="IPR036724">
    <property type="entry name" value="Cobalamin-bd_sf"/>
</dbReference>
<evidence type="ECO:0000313" key="3">
    <source>
        <dbReference type="Proteomes" id="UP000639775"/>
    </source>
</evidence>
<dbReference type="InterPro" id="IPR006158">
    <property type="entry name" value="Cobalamin-bd"/>
</dbReference>
<protein>
    <submittedName>
        <fullName evidence="2">Cobalamin B12-binding domain-containing protein</fullName>
    </submittedName>
</protein>
<comment type="caution">
    <text evidence="2">The sequence shown here is derived from an EMBL/GenBank/DDBJ whole genome shotgun (WGS) entry which is preliminary data.</text>
</comment>
<evidence type="ECO:0000313" key="2">
    <source>
        <dbReference type="EMBL" id="NHQ74930.1"/>
    </source>
</evidence>
<evidence type="ECO:0000259" key="1">
    <source>
        <dbReference type="PROSITE" id="PS51332"/>
    </source>
</evidence>
<sequence>MGEENGNSGSGISQKREPAIRFLVESALRSVLSKSQSDKPRSREEWVAYLAEAMISESETSHHAAISSLVASGVSSEEVFQKYIPAVSRFLGEMWVGDKASFVDVTVGAARLQALFRNKAQPGEAGWLTRSIPLGQSVLMIVPNFENHSLGAFVAADQFRRHGLWVHMAIGLEDEEIAALIETSGFSLLGITAATPKSVEKCRKIVEYLKTKVEHCPPIAIGGFAVEDAEAVERVTGADFAVKSVREAVERAELSTVAGSALLDA</sequence>
<dbReference type="GO" id="GO:0031419">
    <property type="term" value="F:cobalamin binding"/>
    <property type="evidence" value="ECO:0007669"/>
    <property type="project" value="InterPro"/>
</dbReference>
<dbReference type="Gene3D" id="3.40.50.280">
    <property type="entry name" value="Cobalamin-binding domain"/>
    <property type="match status" value="1"/>
</dbReference>
<dbReference type="AlphaFoldDB" id="A0A967EGR1"/>
<dbReference type="GO" id="GO:0046872">
    <property type="term" value="F:metal ion binding"/>
    <property type="evidence" value="ECO:0007669"/>
    <property type="project" value="InterPro"/>
</dbReference>
<reference evidence="2" key="1">
    <citation type="submission" date="2020-03" db="EMBL/GenBank/DDBJ databases">
        <title>Roseovarius gahaiensis sp. nov., isolated from Gahai Saline Lake, China.</title>
        <authorList>
            <person name="Sun X."/>
        </authorList>
    </citation>
    <scope>NUCLEOTIDE SEQUENCE</scope>
    <source>
        <strain evidence="2">GH877</strain>
    </source>
</reference>
<dbReference type="PROSITE" id="PS51332">
    <property type="entry name" value="B12_BINDING"/>
    <property type="match status" value="1"/>
</dbReference>
<keyword evidence="3" id="KW-1185">Reference proteome</keyword>
<dbReference type="Pfam" id="PF02310">
    <property type="entry name" value="B12-binding"/>
    <property type="match status" value="1"/>
</dbReference>
<dbReference type="SUPFAM" id="SSF52242">
    <property type="entry name" value="Cobalamin (vitamin B12)-binding domain"/>
    <property type="match status" value="1"/>
</dbReference>
<feature type="domain" description="B12-binding" evidence="1">
    <location>
        <begin position="135"/>
        <end position="264"/>
    </location>
</feature>
<organism evidence="2 3">
    <name type="scientific">Roseovarius gahaiensis</name>
    <dbReference type="NCBI Taxonomy" id="2716691"/>
    <lineage>
        <taxon>Bacteria</taxon>
        <taxon>Pseudomonadati</taxon>
        <taxon>Pseudomonadota</taxon>
        <taxon>Alphaproteobacteria</taxon>
        <taxon>Rhodobacterales</taxon>
        <taxon>Roseobacteraceae</taxon>
        <taxon>Roseovarius</taxon>
    </lineage>
</organism>
<dbReference type="Proteomes" id="UP000639775">
    <property type="component" value="Unassembled WGS sequence"/>
</dbReference>
<proteinExistence type="predicted"/>
<name>A0A967EGR1_9RHOB</name>
<accession>A0A967EGR1</accession>